<dbReference type="InterPro" id="IPR036425">
    <property type="entry name" value="MoaB/Mog-like_dom_sf"/>
</dbReference>
<dbReference type="SUPFAM" id="SSF53218">
    <property type="entry name" value="Molybdenum cofactor biosynthesis proteins"/>
    <property type="match status" value="1"/>
</dbReference>
<dbReference type="Pfam" id="PF24102">
    <property type="entry name" value="FLAD1_M"/>
    <property type="match status" value="1"/>
</dbReference>
<reference evidence="2 3" key="1">
    <citation type="submission" date="2020-08" db="EMBL/GenBank/DDBJ databases">
        <title>Complete genome sequence of Entomobacter blattae G55GP.</title>
        <authorList>
            <person name="Poehlein A."/>
            <person name="Guzman J."/>
            <person name="Daniel R."/>
            <person name="Vilcinskas A."/>
        </authorList>
    </citation>
    <scope>NUCLEOTIDE SEQUENCE [LARGE SCALE GENOMIC DNA]</scope>
    <source>
        <strain evidence="2 3">G55GP</strain>
    </source>
</reference>
<dbReference type="KEGG" id="ebla:JGUZn3_23570"/>
<dbReference type="PANTHER" id="PTHR13939:SF0">
    <property type="entry name" value="NMN AMIDOHYDROLASE-LIKE PROTEIN YFAY"/>
    <property type="match status" value="1"/>
</dbReference>
<dbReference type="AlphaFoldDB" id="A0A7H1NUU7"/>
<sequence length="257" mass="28140">MNPTACILIIGNEILSGRTQDANIQFLAQNLGKLGINLQEIRVIPDQEALIVHTVNETRKKFSHVITTGGIGPTHDDITAPSIAKAFGVPWEIHEESFKILEAHFRPGEFNTPRQRMATLPRGAIPIRNPISAAPGFSMDNVHVLAGVPEIMRAMFLELAPHLSKGAPIVSRTWYAFGMSEGQIAEKLEEIQSAFPTLDIGSYPFKLQDQRKGVALVVKGHNENQVKNAAEQICQLIADFGLTPHEGEPTAKEASKI</sequence>
<dbReference type="CDD" id="cd00885">
    <property type="entry name" value="cinA"/>
    <property type="match status" value="1"/>
</dbReference>
<evidence type="ECO:0000259" key="1">
    <source>
        <dbReference type="SMART" id="SM00852"/>
    </source>
</evidence>
<dbReference type="InterPro" id="IPR056596">
    <property type="entry name" value="FLAD1_M"/>
</dbReference>
<dbReference type="Proteomes" id="UP000516349">
    <property type="component" value="Chromosome"/>
</dbReference>
<dbReference type="InterPro" id="IPR050101">
    <property type="entry name" value="CinA"/>
</dbReference>
<dbReference type="Pfam" id="PF00994">
    <property type="entry name" value="MoCF_biosynth"/>
    <property type="match status" value="1"/>
</dbReference>
<organism evidence="2 3">
    <name type="scientific">Entomobacter blattae</name>
    <dbReference type="NCBI Taxonomy" id="2762277"/>
    <lineage>
        <taxon>Bacteria</taxon>
        <taxon>Pseudomonadati</taxon>
        <taxon>Pseudomonadota</taxon>
        <taxon>Alphaproteobacteria</taxon>
        <taxon>Acetobacterales</taxon>
        <taxon>Acetobacteraceae</taxon>
        <taxon>Entomobacter</taxon>
    </lineage>
</organism>
<gene>
    <name evidence="2" type="ORF">JGUZn3_23570</name>
</gene>
<protein>
    <submittedName>
        <fullName evidence="2">Putative molybdopterin binding domain protein</fullName>
    </submittedName>
</protein>
<dbReference type="PANTHER" id="PTHR13939">
    <property type="entry name" value="NICOTINAMIDE-NUCLEOTIDE AMIDOHYDROLASE PNCC"/>
    <property type="match status" value="1"/>
</dbReference>
<dbReference type="Gene3D" id="3.40.980.10">
    <property type="entry name" value="MoaB/Mog-like domain"/>
    <property type="match status" value="1"/>
</dbReference>
<feature type="domain" description="MoaB/Mog" evidence="1">
    <location>
        <begin position="6"/>
        <end position="166"/>
    </location>
</feature>
<name>A0A7H1NUU7_9PROT</name>
<dbReference type="InterPro" id="IPR001453">
    <property type="entry name" value="MoaB/Mog_dom"/>
</dbReference>
<accession>A0A7H1NUU7</accession>
<keyword evidence="3" id="KW-1185">Reference proteome</keyword>
<evidence type="ECO:0000313" key="2">
    <source>
        <dbReference type="EMBL" id="QNT79557.1"/>
    </source>
</evidence>
<proteinExistence type="predicted"/>
<dbReference type="SMART" id="SM00852">
    <property type="entry name" value="MoCF_biosynth"/>
    <property type="match status" value="1"/>
</dbReference>
<evidence type="ECO:0000313" key="3">
    <source>
        <dbReference type="Proteomes" id="UP000516349"/>
    </source>
</evidence>
<dbReference type="RefSeq" id="WP_203413706.1">
    <property type="nucleotide sequence ID" value="NZ_CP060244.1"/>
</dbReference>
<dbReference type="EMBL" id="CP060244">
    <property type="protein sequence ID" value="QNT79557.1"/>
    <property type="molecule type" value="Genomic_DNA"/>
</dbReference>